<accession>A0A6A6TK98</accession>
<feature type="region of interest" description="Disordered" evidence="1">
    <location>
        <begin position="1"/>
        <end position="163"/>
    </location>
</feature>
<feature type="compositionally biased region" description="Low complexity" evidence="1">
    <location>
        <begin position="72"/>
        <end position="101"/>
    </location>
</feature>
<sequence length="189" mass="20463">MSFLRSSAIFRPTALRPVFSAAPRARVQARFASQDYGSGEGDPVGEKPQQQGKNPSEHLEHPGPPPPKVGQNKSSSPNEGSGGESKSQSSSSESKGSSVESEPTKKDVAGVKGAQPKILNENPPDEHDESVKQHNREMDNRAEKAFEQVSNEDAKKDKAPPGFWSGKFSFAIADGFELTGHHRSRWKGQ</sequence>
<dbReference type="OrthoDB" id="5334244at2759"/>
<feature type="compositionally biased region" description="Basic and acidic residues" evidence="1">
    <location>
        <begin position="129"/>
        <end position="159"/>
    </location>
</feature>
<dbReference type="EMBL" id="MU004299">
    <property type="protein sequence ID" value="KAF2660459.1"/>
    <property type="molecule type" value="Genomic_DNA"/>
</dbReference>
<dbReference type="AlphaFoldDB" id="A0A6A6TK98"/>
<dbReference type="Proteomes" id="UP000799324">
    <property type="component" value="Unassembled WGS sequence"/>
</dbReference>
<organism evidence="2 3">
    <name type="scientific">Lophiostoma macrostomum CBS 122681</name>
    <dbReference type="NCBI Taxonomy" id="1314788"/>
    <lineage>
        <taxon>Eukaryota</taxon>
        <taxon>Fungi</taxon>
        <taxon>Dikarya</taxon>
        <taxon>Ascomycota</taxon>
        <taxon>Pezizomycotina</taxon>
        <taxon>Dothideomycetes</taxon>
        <taxon>Pleosporomycetidae</taxon>
        <taxon>Pleosporales</taxon>
        <taxon>Lophiostomataceae</taxon>
        <taxon>Lophiostoma</taxon>
    </lineage>
</organism>
<protein>
    <submittedName>
        <fullName evidence="2">Uncharacterized protein</fullName>
    </submittedName>
</protein>
<keyword evidence="3" id="KW-1185">Reference proteome</keyword>
<evidence type="ECO:0000256" key="1">
    <source>
        <dbReference type="SAM" id="MobiDB-lite"/>
    </source>
</evidence>
<reference evidence="2" key="1">
    <citation type="journal article" date="2020" name="Stud. Mycol.">
        <title>101 Dothideomycetes genomes: a test case for predicting lifestyles and emergence of pathogens.</title>
        <authorList>
            <person name="Haridas S."/>
            <person name="Albert R."/>
            <person name="Binder M."/>
            <person name="Bloem J."/>
            <person name="Labutti K."/>
            <person name="Salamov A."/>
            <person name="Andreopoulos B."/>
            <person name="Baker S."/>
            <person name="Barry K."/>
            <person name="Bills G."/>
            <person name="Bluhm B."/>
            <person name="Cannon C."/>
            <person name="Castanera R."/>
            <person name="Culley D."/>
            <person name="Daum C."/>
            <person name="Ezra D."/>
            <person name="Gonzalez J."/>
            <person name="Henrissat B."/>
            <person name="Kuo A."/>
            <person name="Liang C."/>
            <person name="Lipzen A."/>
            <person name="Lutzoni F."/>
            <person name="Magnuson J."/>
            <person name="Mondo S."/>
            <person name="Nolan M."/>
            <person name="Ohm R."/>
            <person name="Pangilinan J."/>
            <person name="Park H.-J."/>
            <person name="Ramirez L."/>
            <person name="Alfaro M."/>
            <person name="Sun H."/>
            <person name="Tritt A."/>
            <person name="Yoshinaga Y."/>
            <person name="Zwiers L.-H."/>
            <person name="Turgeon B."/>
            <person name="Goodwin S."/>
            <person name="Spatafora J."/>
            <person name="Crous P."/>
            <person name="Grigoriev I."/>
        </authorList>
    </citation>
    <scope>NUCLEOTIDE SEQUENCE</scope>
    <source>
        <strain evidence="2">CBS 122681</strain>
    </source>
</reference>
<evidence type="ECO:0000313" key="2">
    <source>
        <dbReference type="EMBL" id="KAF2660459.1"/>
    </source>
</evidence>
<name>A0A6A6TK98_9PLEO</name>
<evidence type="ECO:0000313" key="3">
    <source>
        <dbReference type="Proteomes" id="UP000799324"/>
    </source>
</evidence>
<proteinExistence type="predicted"/>
<gene>
    <name evidence="2" type="ORF">K491DRAFT_58457</name>
</gene>